<evidence type="ECO:0000256" key="2">
    <source>
        <dbReference type="HAMAP-Rule" id="MF_00208"/>
    </source>
</evidence>
<comment type="similarity">
    <text evidence="1 2">Belongs to the MurCDEF family. MurE subfamily.</text>
</comment>
<comment type="pathway">
    <text evidence="2 3">Cell wall biogenesis; peptidoglycan biosynthesis.</text>
</comment>
<feature type="binding site" evidence="2">
    <location>
        <position position="455"/>
    </location>
    <ligand>
        <name>meso-2,6-diaminopimelate</name>
        <dbReference type="ChEBI" id="CHEBI:57791"/>
    </ligand>
</feature>
<gene>
    <name evidence="2" type="primary">murE</name>
    <name evidence="7" type="ORF">A6M23_03095</name>
    <name evidence="6" type="ORF">A6P07_10420</name>
</gene>
<keyword evidence="2 3" id="KW-0132">Cell division</keyword>
<dbReference type="GO" id="GO:0008765">
    <property type="term" value="F:UDP-N-acetylmuramoylalanyl-D-glutamate-2,6-diaminopimelate ligase activity"/>
    <property type="evidence" value="ECO:0007669"/>
    <property type="project" value="UniProtKB-UniRule"/>
</dbReference>
<evidence type="ECO:0000256" key="1">
    <source>
        <dbReference type="ARBA" id="ARBA00005898"/>
    </source>
</evidence>
<keyword evidence="2" id="KW-0963">Cytoplasm</keyword>
<dbReference type="InterPro" id="IPR035911">
    <property type="entry name" value="MurE/MurF_N"/>
</dbReference>
<comment type="caution">
    <text evidence="7">The sequence shown here is derived from an EMBL/GenBank/DDBJ whole genome shotgun (WGS) entry which is preliminary data.</text>
</comment>
<dbReference type="OrthoDB" id="5287761at2"/>
<dbReference type="Gene3D" id="3.40.1190.10">
    <property type="entry name" value="Mur-like, catalytic domain"/>
    <property type="match status" value="1"/>
</dbReference>
<comment type="subcellular location">
    <subcellularLocation>
        <location evidence="2 3">Cytoplasm</location>
    </subcellularLocation>
</comment>
<dbReference type="Pfam" id="PF02875">
    <property type="entry name" value="Mur_ligase_C"/>
    <property type="match status" value="1"/>
</dbReference>
<dbReference type="GO" id="GO:0009252">
    <property type="term" value="P:peptidoglycan biosynthetic process"/>
    <property type="evidence" value="ECO:0007669"/>
    <property type="project" value="UniProtKB-UniRule"/>
</dbReference>
<keyword evidence="9" id="KW-1185">Reference proteome</keyword>
<dbReference type="NCBIfam" id="TIGR01085">
    <property type="entry name" value="murE"/>
    <property type="match status" value="1"/>
</dbReference>
<dbReference type="AlphaFoldDB" id="A0A1C2IXL1"/>
<evidence type="ECO:0000256" key="3">
    <source>
        <dbReference type="RuleBase" id="RU004135"/>
    </source>
</evidence>
<dbReference type="Gene3D" id="3.90.190.20">
    <property type="entry name" value="Mur ligase, C-terminal domain"/>
    <property type="match status" value="1"/>
</dbReference>
<keyword evidence="2 3" id="KW-0961">Cell wall biogenesis/degradation</keyword>
<dbReference type="SUPFAM" id="SSF53244">
    <property type="entry name" value="MurD-like peptide ligases, peptide-binding domain"/>
    <property type="match status" value="1"/>
</dbReference>
<feature type="binding site" evidence="2">
    <location>
        <position position="380"/>
    </location>
    <ligand>
        <name>meso-2,6-diaminopimelate</name>
        <dbReference type="ChEBI" id="CHEBI:57791"/>
    </ligand>
</feature>
<accession>A0A1C2IXL1</accession>
<feature type="binding site" evidence="2">
    <location>
        <begin position="154"/>
        <end position="155"/>
    </location>
    <ligand>
        <name>UDP-N-acetyl-alpha-D-muramoyl-L-alanyl-D-glutamate</name>
        <dbReference type="ChEBI" id="CHEBI:83900"/>
    </ligand>
</feature>
<keyword evidence="2 3" id="KW-0573">Peptidoglycan synthesis</keyword>
<dbReference type="Proteomes" id="UP000094893">
    <property type="component" value="Unassembled WGS sequence"/>
</dbReference>
<dbReference type="Pfam" id="PF08245">
    <property type="entry name" value="Mur_ligase_M"/>
    <property type="match status" value="1"/>
</dbReference>
<feature type="binding site" evidence="2">
    <location>
        <begin position="404"/>
        <end position="407"/>
    </location>
    <ligand>
        <name>meso-2,6-diaminopimelate</name>
        <dbReference type="ChEBI" id="CHEBI:57791"/>
    </ligand>
</feature>
<protein>
    <recommendedName>
        <fullName evidence="2">UDP-N-acetylmuramoyl-L-alanyl-D-glutamate--2,6-diaminopimelate ligase</fullName>
        <ecNumber evidence="2">6.3.2.13</ecNumber>
    </recommendedName>
    <alternativeName>
        <fullName evidence="2">Meso-A2pm-adding enzyme</fullName>
    </alternativeName>
    <alternativeName>
        <fullName evidence="2">Meso-diaminopimelate-adding enzyme</fullName>
    </alternativeName>
    <alternativeName>
        <fullName evidence="2">UDP-MurNAc-L-Ala-D-Glu:meso-diaminopimelate ligase</fullName>
    </alternativeName>
    <alternativeName>
        <fullName evidence="2">UDP-MurNAc-tripeptide synthetase</fullName>
    </alternativeName>
    <alternativeName>
        <fullName evidence="2">UDP-N-acetylmuramyl-tripeptide synthetase</fullName>
    </alternativeName>
</protein>
<keyword evidence="2" id="KW-0460">Magnesium</keyword>
<comment type="PTM">
    <text evidence="2">Carboxylation is probably crucial for Mg(2+) binding and, consequently, for the gamma-phosphate positioning of ATP.</text>
</comment>
<keyword evidence="2" id="KW-0067">ATP-binding</keyword>
<dbReference type="SUPFAM" id="SSF53623">
    <property type="entry name" value="MurD-like peptide ligases, catalytic domain"/>
    <property type="match status" value="1"/>
</dbReference>
<dbReference type="GO" id="GO:0000287">
    <property type="term" value="F:magnesium ion binding"/>
    <property type="evidence" value="ECO:0007669"/>
    <property type="project" value="UniProtKB-UniRule"/>
</dbReference>
<evidence type="ECO:0000259" key="4">
    <source>
        <dbReference type="Pfam" id="PF02875"/>
    </source>
</evidence>
<dbReference type="InterPro" id="IPR013221">
    <property type="entry name" value="Mur_ligase_cen"/>
</dbReference>
<dbReference type="InterPro" id="IPR036565">
    <property type="entry name" value="Mur-like_cat_sf"/>
</dbReference>
<proteinExistence type="inferred from homology"/>
<dbReference type="GO" id="GO:0005524">
    <property type="term" value="F:ATP binding"/>
    <property type="evidence" value="ECO:0007669"/>
    <property type="project" value="UniProtKB-UniRule"/>
</dbReference>
<dbReference type="GO" id="GO:0005737">
    <property type="term" value="C:cytoplasm"/>
    <property type="evidence" value="ECO:0007669"/>
    <property type="project" value="UniProtKB-SubCell"/>
</dbReference>
<name>A0A1C2IXL1_ACITH</name>
<feature type="binding site" evidence="2">
    <location>
        <begin position="115"/>
        <end position="121"/>
    </location>
    <ligand>
        <name>ATP</name>
        <dbReference type="ChEBI" id="CHEBI:30616"/>
    </ligand>
</feature>
<sequence length="483" mass="52392">MQRTEPLSRLFDAVPDAFRELAVTGIETDTRRLQPGMLYVGLHNHRGDADQFLAEAWKAGAVAAVLEAGHEAVIPQVNGPACWQTPDLRDKLGQALRRWHRWDEGAAPLLIGVTGTNGKSSVTRLIAELAPQPAMIIGTLGYGPVDALVPHANTTPEAVRLWETLASLRDRGAKVIALEASSHALALGRVAAVPFAAAVFTNLSRDHLDFHGDMDQYGAAKARLFKFPDLKLAVLNRDDPFSAQIAQQIDPSVNVLGFGSGAWDFQVREIHAGASGTLLTLGTPEGLRQLRSPLLGQSNVENLLAALAVAHGMGWKVSDADVHHLDLPEGRYQRLPAISGKAQVMIDYAHTPDALERVLKDIRAVAKGQVHVLFGCGGDRDRGKRPEMGKVAELLADRVTLTDDNPRSENADDIIRDILAGMQHPEAIEVIHDRAAAIHQAIHQAQSGDWVLIAGKGHERTQEIMGQKTPFHDQQVAMEALRP</sequence>
<dbReference type="Gene3D" id="3.40.1390.10">
    <property type="entry name" value="MurE/MurF, N-terminal domain"/>
    <property type="match status" value="1"/>
</dbReference>
<evidence type="ECO:0000313" key="9">
    <source>
        <dbReference type="Proteomes" id="UP000095008"/>
    </source>
</evidence>
<dbReference type="InterPro" id="IPR036615">
    <property type="entry name" value="Mur_ligase_C_dom_sf"/>
</dbReference>
<dbReference type="RefSeq" id="WP_024893341.1">
    <property type="nucleotide sequence ID" value="NZ_LWRY01000019.1"/>
</dbReference>
<dbReference type="PANTHER" id="PTHR23135:SF4">
    <property type="entry name" value="UDP-N-ACETYLMURAMOYL-L-ALANYL-D-GLUTAMATE--2,6-DIAMINOPIMELATE LIGASE MURE HOMOLOG, CHLOROPLASTIC"/>
    <property type="match status" value="1"/>
</dbReference>
<dbReference type="GO" id="GO:0071555">
    <property type="term" value="P:cell wall organization"/>
    <property type="evidence" value="ECO:0007669"/>
    <property type="project" value="UniProtKB-KW"/>
</dbReference>
<feature type="modified residue" description="N6-carboxylysine" evidence="2">
    <location>
        <position position="221"/>
    </location>
</feature>
<feature type="binding site" evidence="2">
    <location>
        <position position="30"/>
    </location>
    <ligand>
        <name>UDP-N-acetyl-alpha-D-muramoyl-L-alanyl-D-glutamate</name>
        <dbReference type="ChEBI" id="CHEBI:83900"/>
    </ligand>
</feature>
<comment type="caution">
    <text evidence="2">Lacks conserved residue(s) required for the propagation of feature annotation.</text>
</comment>
<feature type="binding site" evidence="2">
    <location>
        <position position="181"/>
    </location>
    <ligand>
        <name>UDP-N-acetyl-alpha-D-muramoyl-L-alanyl-D-glutamate</name>
        <dbReference type="ChEBI" id="CHEBI:83900"/>
    </ligand>
</feature>
<dbReference type="PANTHER" id="PTHR23135">
    <property type="entry name" value="MUR LIGASE FAMILY MEMBER"/>
    <property type="match status" value="1"/>
</dbReference>
<dbReference type="SUPFAM" id="SSF63418">
    <property type="entry name" value="MurE/MurF N-terminal domain"/>
    <property type="match status" value="1"/>
</dbReference>
<keyword evidence="2" id="KW-0547">Nucleotide-binding</keyword>
<feature type="domain" description="Mur ligase central" evidence="5">
    <location>
        <begin position="113"/>
        <end position="310"/>
    </location>
</feature>
<evidence type="ECO:0000259" key="5">
    <source>
        <dbReference type="Pfam" id="PF08245"/>
    </source>
</evidence>
<dbReference type="InterPro" id="IPR004101">
    <property type="entry name" value="Mur_ligase_C"/>
</dbReference>
<evidence type="ECO:0000313" key="6">
    <source>
        <dbReference type="EMBL" id="OCX72270.1"/>
    </source>
</evidence>
<keyword evidence="2 3" id="KW-0133">Cell shape</keyword>
<dbReference type="Proteomes" id="UP000095008">
    <property type="component" value="Unassembled WGS sequence"/>
</dbReference>
<dbReference type="EC" id="6.3.2.13" evidence="2"/>
<dbReference type="eggNOG" id="COG0769">
    <property type="taxonomic scope" value="Bacteria"/>
</dbReference>
<comment type="catalytic activity">
    <reaction evidence="2">
        <text>UDP-N-acetyl-alpha-D-muramoyl-L-alanyl-D-glutamate + meso-2,6-diaminopimelate + ATP = UDP-N-acetyl-alpha-D-muramoyl-L-alanyl-gamma-D-glutamyl-meso-2,6-diaminopimelate + ADP + phosphate + H(+)</text>
        <dbReference type="Rhea" id="RHEA:23676"/>
        <dbReference type="ChEBI" id="CHEBI:15378"/>
        <dbReference type="ChEBI" id="CHEBI:30616"/>
        <dbReference type="ChEBI" id="CHEBI:43474"/>
        <dbReference type="ChEBI" id="CHEBI:57791"/>
        <dbReference type="ChEBI" id="CHEBI:83900"/>
        <dbReference type="ChEBI" id="CHEBI:83905"/>
        <dbReference type="ChEBI" id="CHEBI:456216"/>
        <dbReference type="EC" id="6.3.2.13"/>
    </reaction>
</comment>
<feature type="short sequence motif" description="Meso-diaminopimelate recognition motif" evidence="2">
    <location>
        <begin position="404"/>
        <end position="407"/>
    </location>
</feature>
<feature type="domain" description="Mur ligase C-terminal" evidence="4">
    <location>
        <begin position="330"/>
        <end position="457"/>
    </location>
</feature>
<dbReference type="NCBIfam" id="NF001126">
    <property type="entry name" value="PRK00139.1-4"/>
    <property type="match status" value="1"/>
</dbReference>
<feature type="binding site" evidence="2">
    <location>
        <position position="153"/>
    </location>
    <ligand>
        <name>UDP-N-acetyl-alpha-D-muramoyl-L-alanyl-D-glutamate</name>
        <dbReference type="ChEBI" id="CHEBI:83900"/>
    </ligand>
</feature>
<feature type="binding site" evidence="2">
    <location>
        <position position="189"/>
    </location>
    <ligand>
        <name>UDP-N-acetyl-alpha-D-muramoyl-L-alanyl-D-glutamate</name>
        <dbReference type="ChEBI" id="CHEBI:83900"/>
    </ligand>
</feature>
<reference evidence="7 8" key="1">
    <citation type="journal article" date="2016" name="Int. J. Mol. Sci.">
        <title>Comparative genomics of the extreme acidophile Acidithiobacillus thiooxidans reveals intraspecific divergence and niche adaptation.</title>
        <authorList>
            <person name="Zhang X."/>
            <person name="Feng X."/>
            <person name="Tao J."/>
            <person name="Ma L."/>
            <person name="Xiao Y."/>
            <person name="Liang Y."/>
            <person name="Liu X."/>
            <person name="Yin H."/>
        </authorList>
    </citation>
    <scope>NUCLEOTIDE SEQUENCE [LARGE SCALE GENOMIC DNA]</scope>
    <source>
        <strain evidence="6 8">A02</strain>
        <strain evidence="7">DXS-W</strain>
    </source>
</reference>
<dbReference type="STRING" id="930.GCA_002079865_02479"/>
<dbReference type="UniPathway" id="UPA00219"/>
<organism evidence="7 9">
    <name type="scientific">Acidithiobacillus thiooxidans</name>
    <name type="common">Thiobacillus thiooxidans</name>
    <dbReference type="NCBI Taxonomy" id="930"/>
    <lineage>
        <taxon>Bacteria</taxon>
        <taxon>Pseudomonadati</taxon>
        <taxon>Pseudomonadota</taxon>
        <taxon>Acidithiobacillia</taxon>
        <taxon>Acidithiobacillales</taxon>
        <taxon>Acidithiobacillaceae</taxon>
        <taxon>Acidithiobacillus</taxon>
    </lineage>
</organism>
<evidence type="ECO:0000313" key="7">
    <source>
        <dbReference type="EMBL" id="OCX75223.1"/>
    </source>
</evidence>
<dbReference type="EMBL" id="LWRY01000019">
    <property type="protein sequence ID" value="OCX75223.1"/>
    <property type="molecule type" value="Genomic_DNA"/>
</dbReference>
<keyword evidence="2 3" id="KW-0131">Cell cycle</keyword>
<dbReference type="HAMAP" id="MF_00208">
    <property type="entry name" value="MurE"/>
    <property type="match status" value="1"/>
</dbReference>
<comment type="cofactor">
    <cofactor evidence="2">
        <name>Mg(2+)</name>
        <dbReference type="ChEBI" id="CHEBI:18420"/>
    </cofactor>
</comment>
<keyword evidence="2 7" id="KW-0436">Ligase</keyword>
<dbReference type="GO" id="GO:0008360">
    <property type="term" value="P:regulation of cell shape"/>
    <property type="evidence" value="ECO:0007669"/>
    <property type="project" value="UniProtKB-KW"/>
</dbReference>
<dbReference type="EMBL" id="LWSA01000147">
    <property type="protein sequence ID" value="OCX72270.1"/>
    <property type="molecule type" value="Genomic_DNA"/>
</dbReference>
<dbReference type="InterPro" id="IPR005761">
    <property type="entry name" value="UDP-N-AcMur-Glu-dNH2Pim_ligase"/>
</dbReference>
<feature type="binding site" evidence="2">
    <location>
        <position position="459"/>
    </location>
    <ligand>
        <name>meso-2,6-diaminopimelate</name>
        <dbReference type="ChEBI" id="CHEBI:57791"/>
    </ligand>
</feature>
<evidence type="ECO:0000313" key="8">
    <source>
        <dbReference type="Proteomes" id="UP000094893"/>
    </source>
</evidence>
<comment type="function">
    <text evidence="2">Catalyzes the addition of meso-diaminopimelic acid to the nucleotide precursor UDP-N-acetylmuramoyl-L-alanyl-D-glutamate (UMAG) in the biosynthesis of bacterial cell-wall peptidoglycan.</text>
</comment>
<dbReference type="GO" id="GO:0051301">
    <property type="term" value="P:cell division"/>
    <property type="evidence" value="ECO:0007669"/>
    <property type="project" value="UniProtKB-KW"/>
</dbReference>